<dbReference type="STRING" id="1082931.KKY_3297"/>
<keyword evidence="5 8" id="KW-0812">Transmembrane</keyword>
<feature type="transmembrane region" description="Helical" evidence="8">
    <location>
        <begin position="208"/>
        <end position="225"/>
    </location>
</feature>
<dbReference type="PANTHER" id="PTHR30269:SF37">
    <property type="entry name" value="MEMBRANE TRANSPORTER PROTEIN"/>
    <property type="match status" value="1"/>
</dbReference>
<feature type="transmembrane region" description="Helical" evidence="8">
    <location>
        <begin position="181"/>
        <end position="202"/>
    </location>
</feature>
<evidence type="ECO:0000256" key="2">
    <source>
        <dbReference type="ARBA" id="ARBA00009142"/>
    </source>
</evidence>
<dbReference type="EMBL" id="CP003075">
    <property type="protein sequence ID" value="AEQ53285.1"/>
    <property type="molecule type" value="Genomic_DNA"/>
</dbReference>
<evidence type="ECO:0000256" key="5">
    <source>
        <dbReference type="ARBA" id="ARBA00022692"/>
    </source>
</evidence>
<dbReference type="PANTHER" id="PTHR30269">
    <property type="entry name" value="TRANSMEMBRANE PROTEIN YFCA"/>
    <property type="match status" value="1"/>
</dbReference>
<dbReference type="GO" id="GO:0005886">
    <property type="term" value="C:plasma membrane"/>
    <property type="evidence" value="ECO:0007669"/>
    <property type="project" value="UniProtKB-SubCell"/>
</dbReference>
<accession>G4R712</accession>
<keyword evidence="6 8" id="KW-1133">Transmembrane helix</keyword>
<proteinExistence type="inferred from homology"/>
<feature type="transmembrane region" description="Helical" evidence="8">
    <location>
        <begin position="41"/>
        <end position="65"/>
    </location>
</feature>
<comment type="similarity">
    <text evidence="2 8">Belongs to the 4-toluene sulfonate uptake permease (TSUP) (TC 2.A.102) family.</text>
</comment>
<dbReference type="InterPro" id="IPR002781">
    <property type="entry name" value="TM_pro_TauE-like"/>
</dbReference>
<feature type="transmembrane region" description="Helical" evidence="8">
    <location>
        <begin position="149"/>
        <end position="169"/>
    </location>
</feature>
<organism evidence="9 10">
    <name type="scientific">Pelagibacterium halotolerans (strain DSM 22347 / JCM 15775 / CGMCC 1.7692 / B2)</name>
    <dbReference type="NCBI Taxonomy" id="1082931"/>
    <lineage>
        <taxon>Bacteria</taxon>
        <taxon>Pseudomonadati</taxon>
        <taxon>Pseudomonadota</taxon>
        <taxon>Alphaproteobacteria</taxon>
        <taxon>Hyphomicrobiales</taxon>
        <taxon>Devosiaceae</taxon>
        <taxon>Pelagibacterium</taxon>
    </lineage>
</organism>
<keyword evidence="9" id="KW-0315">Glutamine amidotransferase</keyword>
<evidence type="ECO:0000256" key="1">
    <source>
        <dbReference type="ARBA" id="ARBA00004651"/>
    </source>
</evidence>
<evidence type="ECO:0000256" key="4">
    <source>
        <dbReference type="ARBA" id="ARBA00022475"/>
    </source>
</evidence>
<dbReference type="Pfam" id="PF01925">
    <property type="entry name" value="TauE"/>
    <property type="match status" value="1"/>
</dbReference>
<evidence type="ECO:0000256" key="8">
    <source>
        <dbReference type="RuleBase" id="RU363041"/>
    </source>
</evidence>
<evidence type="ECO:0000256" key="7">
    <source>
        <dbReference type="ARBA" id="ARBA00023136"/>
    </source>
</evidence>
<dbReference type="HOGENOM" id="CLU_054750_7_2_5"/>
<comment type="subcellular location">
    <subcellularLocation>
        <location evidence="1 8">Cell membrane</location>
        <topology evidence="1 8">Multi-pass membrane protein</topology>
    </subcellularLocation>
</comment>
<feature type="transmembrane region" description="Helical" evidence="8">
    <location>
        <begin position="111"/>
        <end position="129"/>
    </location>
</feature>
<feature type="transmembrane region" description="Helical" evidence="8">
    <location>
        <begin position="6"/>
        <end position="29"/>
    </location>
</feature>
<feature type="transmembrane region" description="Helical" evidence="8">
    <location>
        <begin position="85"/>
        <end position="104"/>
    </location>
</feature>
<sequence length="257" mass="27409">MPAIVYQFCLSMDFITLAIIFAAVGAGAISKGATGMGMPLIAIPFLAATFGLQHAVAVLLIPILVSNASQLYRFRHARGDDRLGFLAPMLALCVVGVIGGTWFLTATPERGLALALGILLLGYLALRLFNPHFSVGPEAARRWAMPAGLGAGLLHGATGISAPIGVTFIHAMRFGRDAHVYAVSAMFMVLAIFQAPSLWIAGVLRPEWLLQGLFALIPTFLFMPLGQWLSGKLSQAAFDRMILIFLGVIGFKMVLGI</sequence>
<feature type="transmembrane region" description="Helical" evidence="8">
    <location>
        <begin position="237"/>
        <end position="255"/>
    </location>
</feature>
<evidence type="ECO:0000256" key="3">
    <source>
        <dbReference type="ARBA" id="ARBA00022448"/>
    </source>
</evidence>
<reference evidence="9 10" key="1">
    <citation type="journal article" date="2012" name="J. Bacteriol.">
        <title>Complete genome sequence of Pelagibacterium halotolerans B2T.</title>
        <authorList>
            <person name="Huo Y.Y."/>
            <person name="Cheng H."/>
            <person name="Han X.F."/>
            <person name="Jiang X.W."/>
            <person name="Sun C."/>
            <person name="Zhang X.Q."/>
            <person name="Zhu X.F."/>
            <person name="Liu Y.F."/>
            <person name="Li P.F."/>
            <person name="Ni P.X."/>
            <person name="Wu M."/>
        </authorList>
    </citation>
    <scope>NUCLEOTIDE SEQUENCE [LARGE SCALE GENOMIC DNA]</scope>
    <source>
        <strain evidence="10">DSM 22347 / JCM 15775 / CGMCC 1.7692 / B2</strain>
    </source>
</reference>
<evidence type="ECO:0000313" key="10">
    <source>
        <dbReference type="Proteomes" id="UP000008850"/>
    </source>
</evidence>
<dbReference type="GO" id="GO:0016740">
    <property type="term" value="F:transferase activity"/>
    <property type="evidence" value="ECO:0007669"/>
    <property type="project" value="UniProtKB-KW"/>
</dbReference>
<name>G4R712_PELHB</name>
<evidence type="ECO:0000313" key="9">
    <source>
        <dbReference type="EMBL" id="AEQ53285.1"/>
    </source>
</evidence>
<dbReference type="KEGG" id="phl:KKY_3297"/>
<dbReference type="InterPro" id="IPR052017">
    <property type="entry name" value="TSUP"/>
</dbReference>
<keyword evidence="10" id="KW-1185">Reference proteome</keyword>
<protein>
    <recommendedName>
        <fullName evidence="8">Probable membrane transporter protein</fullName>
    </recommendedName>
</protein>
<keyword evidence="9" id="KW-0808">Transferase</keyword>
<dbReference type="eggNOG" id="COG0730">
    <property type="taxonomic scope" value="Bacteria"/>
</dbReference>
<evidence type="ECO:0000256" key="6">
    <source>
        <dbReference type="ARBA" id="ARBA00022989"/>
    </source>
</evidence>
<keyword evidence="4 8" id="KW-1003">Cell membrane</keyword>
<gene>
    <name evidence="9" type="ordered locus">KKY_3297</name>
</gene>
<dbReference type="Proteomes" id="UP000008850">
    <property type="component" value="Chromosome"/>
</dbReference>
<keyword evidence="7 8" id="KW-0472">Membrane</keyword>
<dbReference type="AlphaFoldDB" id="G4R712"/>
<keyword evidence="3" id="KW-0813">Transport</keyword>